<sequence length="475" mass="51518">MPSRSKITVAAVLLSGLFIYRSGDLIKNVILNKTPLPVGYVAEGDYEGGSCEALGPQNEANPLDSLAYCEDTAFWELHKHAGDETPSSRLVLATCDANRKSWNTVMGPLRDPNPRGTLWVYTPSAKSPPKPSKVTFEDYPEGHDFHPLGFEIWPSYGGNASNLYVVNHARERTVIEHFTMDPSKPTVAKHIRTISSPYFVSPNSVALTSPDSFYVTNDHLITRRWPIVGHVLPLLESILGLPISFVSHVTLTPPSSVRSLEEDQPPRSEIASHTFAAKFIPFPNGIALSSSGRQVAVASSSLAKVFFYDRDPLTNALTPIRERTATVPFCPDNVRYVHNGVTTAEGDEELIVAGHPHFPSLINLAKNATGATAGSWVVSIIPKTPIAHSDTKNPHEELEEVGVFDTEAPISTSHYVSAGPTWTLKTLFQSNGDTERGFTASSTAIRDPSDGTLYVSGLYDAKGVLACTPTNKGGK</sequence>
<organism evidence="2 3">
    <name type="scientific">Ephemerocybe angulata</name>
    <dbReference type="NCBI Taxonomy" id="980116"/>
    <lineage>
        <taxon>Eukaryota</taxon>
        <taxon>Fungi</taxon>
        <taxon>Dikarya</taxon>
        <taxon>Basidiomycota</taxon>
        <taxon>Agaricomycotina</taxon>
        <taxon>Agaricomycetes</taxon>
        <taxon>Agaricomycetidae</taxon>
        <taxon>Agaricales</taxon>
        <taxon>Agaricineae</taxon>
        <taxon>Psathyrellaceae</taxon>
        <taxon>Ephemerocybe</taxon>
    </lineage>
</organism>
<dbReference type="PANTHER" id="PTHR11799">
    <property type="entry name" value="PARAOXONASE"/>
    <property type="match status" value="1"/>
</dbReference>
<gene>
    <name evidence="2" type="ORF">D9611_001883</name>
</gene>
<comment type="caution">
    <text evidence="2">The sequence shown here is derived from an EMBL/GenBank/DDBJ whole genome shotgun (WGS) entry which is preliminary data.</text>
</comment>
<dbReference type="AlphaFoldDB" id="A0A8H5CIS6"/>
<dbReference type="Gene3D" id="2.120.10.30">
    <property type="entry name" value="TolB, C-terminal domain"/>
    <property type="match status" value="1"/>
</dbReference>
<evidence type="ECO:0008006" key="4">
    <source>
        <dbReference type="Google" id="ProtNLM"/>
    </source>
</evidence>
<dbReference type="InterPro" id="IPR011042">
    <property type="entry name" value="6-blade_b-propeller_TolB-like"/>
</dbReference>
<evidence type="ECO:0000313" key="3">
    <source>
        <dbReference type="Proteomes" id="UP000541558"/>
    </source>
</evidence>
<feature type="signal peptide" evidence="1">
    <location>
        <begin position="1"/>
        <end position="23"/>
    </location>
</feature>
<evidence type="ECO:0000256" key="1">
    <source>
        <dbReference type="SAM" id="SignalP"/>
    </source>
</evidence>
<protein>
    <recommendedName>
        <fullName evidence="4">Arylesterase</fullName>
    </recommendedName>
</protein>
<reference evidence="2 3" key="1">
    <citation type="journal article" date="2020" name="ISME J.">
        <title>Uncovering the hidden diversity of litter-decomposition mechanisms in mushroom-forming fungi.</title>
        <authorList>
            <person name="Floudas D."/>
            <person name="Bentzer J."/>
            <person name="Ahren D."/>
            <person name="Johansson T."/>
            <person name="Persson P."/>
            <person name="Tunlid A."/>
        </authorList>
    </citation>
    <scope>NUCLEOTIDE SEQUENCE [LARGE SCALE GENOMIC DNA]</scope>
    <source>
        <strain evidence="2 3">CBS 175.51</strain>
    </source>
</reference>
<proteinExistence type="predicted"/>
<dbReference type="PANTHER" id="PTHR11799:SF30">
    <property type="entry name" value="SERUM PARAOXONASE_ARYLESTERASE 2"/>
    <property type="match status" value="1"/>
</dbReference>
<evidence type="ECO:0000313" key="2">
    <source>
        <dbReference type="EMBL" id="KAF5342455.1"/>
    </source>
</evidence>
<feature type="chain" id="PRO_5034995537" description="Arylesterase" evidence="1">
    <location>
        <begin position="24"/>
        <end position="475"/>
    </location>
</feature>
<keyword evidence="3" id="KW-1185">Reference proteome</keyword>
<dbReference type="OrthoDB" id="5307922at2759"/>
<dbReference type="SUPFAM" id="SSF63829">
    <property type="entry name" value="Calcium-dependent phosphotriesterase"/>
    <property type="match status" value="1"/>
</dbReference>
<name>A0A8H5CIS6_9AGAR</name>
<dbReference type="Proteomes" id="UP000541558">
    <property type="component" value="Unassembled WGS sequence"/>
</dbReference>
<keyword evidence="1" id="KW-0732">Signal</keyword>
<dbReference type="EMBL" id="JAACJK010000001">
    <property type="protein sequence ID" value="KAF5342455.1"/>
    <property type="molecule type" value="Genomic_DNA"/>
</dbReference>
<accession>A0A8H5CIS6</accession>
<dbReference type="InterPro" id="IPR051288">
    <property type="entry name" value="Serum_paraoxonase/arylesterase"/>
</dbReference>